<dbReference type="STRING" id="4955.A0A1G4MGM9"/>
<dbReference type="OrthoDB" id="48988at2759"/>
<organism evidence="3 4">
    <name type="scientific">Lachancea fermentati</name>
    <name type="common">Zygosaccharomyces fermentati</name>
    <dbReference type="NCBI Taxonomy" id="4955"/>
    <lineage>
        <taxon>Eukaryota</taxon>
        <taxon>Fungi</taxon>
        <taxon>Dikarya</taxon>
        <taxon>Ascomycota</taxon>
        <taxon>Saccharomycotina</taxon>
        <taxon>Saccharomycetes</taxon>
        <taxon>Saccharomycetales</taxon>
        <taxon>Saccharomycetaceae</taxon>
        <taxon>Lachancea</taxon>
    </lineage>
</organism>
<dbReference type="Pfam" id="PF00248">
    <property type="entry name" value="Aldo_ket_red"/>
    <property type="match status" value="1"/>
</dbReference>
<dbReference type="PANTHER" id="PTHR43364">
    <property type="entry name" value="NADH-SPECIFIC METHYLGLYOXAL REDUCTASE-RELATED"/>
    <property type="match status" value="1"/>
</dbReference>
<feature type="domain" description="NADP-dependent oxidoreductase" evidence="2">
    <location>
        <begin position="20"/>
        <end position="336"/>
    </location>
</feature>
<reference evidence="4" key="1">
    <citation type="submission" date="2016-03" db="EMBL/GenBank/DDBJ databases">
        <authorList>
            <person name="Devillers H."/>
        </authorList>
    </citation>
    <scope>NUCLEOTIDE SEQUENCE [LARGE SCALE GENOMIC DNA]</scope>
</reference>
<dbReference type="Proteomes" id="UP000190831">
    <property type="component" value="Chromosome F"/>
</dbReference>
<dbReference type="InterPro" id="IPR036812">
    <property type="entry name" value="NAD(P)_OxRdtase_dom_sf"/>
</dbReference>
<evidence type="ECO:0000313" key="4">
    <source>
        <dbReference type="Proteomes" id="UP000190831"/>
    </source>
</evidence>
<dbReference type="PANTHER" id="PTHR43364:SF15">
    <property type="entry name" value="ARYL-ALCOHOL DEHYDROGENASE AAD16-RELATED"/>
    <property type="match status" value="1"/>
</dbReference>
<dbReference type="CDD" id="cd19079">
    <property type="entry name" value="AKR_EcYajO-like"/>
    <property type="match status" value="1"/>
</dbReference>
<dbReference type="InterPro" id="IPR023210">
    <property type="entry name" value="NADP_OxRdtase_dom"/>
</dbReference>
<name>A0A1G4MGM9_LACFM</name>
<dbReference type="EMBL" id="LT598490">
    <property type="protein sequence ID" value="SCW02963.1"/>
    <property type="molecule type" value="Genomic_DNA"/>
</dbReference>
<evidence type="ECO:0000256" key="1">
    <source>
        <dbReference type="ARBA" id="ARBA00023002"/>
    </source>
</evidence>
<gene>
    <name evidence="3" type="ORF">LAFE_0F18140G</name>
</gene>
<dbReference type="FunFam" id="3.20.20.100:FF:000004">
    <property type="entry name" value="Oxidoreductase, aldo/keto reductase"/>
    <property type="match status" value="1"/>
</dbReference>
<evidence type="ECO:0000313" key="3">
    <source>
        <dbReference type="EMBL" id="SCW02963.1"/>
    </source>
</evidence>
<dbReference type="InterPro" id="IPR050523">
    <property type="entry name" value="AKR_Detox_Biosynth"/>
</dbReference>
<dbReference type="GO" id="GO:0005829">
    <property type="term" value="C:cytosol"/>
    <property type="evidence" value="ECO:0007669"/>
    <property type="project" value="UniProtKB-ARBA"/>
</dbReference>
<proteinExistence type="predicted"/>
<evidence type="ECO:0000259" key="2">
    <source>
        <dbReference type="Pfam" id="PF00248"/>
    </source>
</evidence>
<sequence>MSLPSQVRLGSSGLKISPVIVGCMSYGSKSWSQWVIEDKEKVFEILKHCYDNGLRTFDTADMYSNGLSERLLGEFLKRYNIRRETVVILTKIFFAVDDSLELSYLEQTHDTSPEISLDLSNQRGLSRKHILDGVSKSVERLGTYVDVLQIHRLDKETPMEEIMRSLNDVVESGQVRYLGASSMLATELAELQFIAEKHGWFKFISSQSFYNLLYREDERELIPFAKKHGVGLIPWSPNARGLLTRPFGSDSARKDSDMAYRLLSSITSSESDKCIINRVEEIAKKRGVSMATVSIAWVLSKGCYPIVGLNSCERVDEAVKAIHFEFDESEIAYLEEPYGPKPQIFV</sequence>
<accession>A0A1G4MGM9</accession>
<dbReference type="AlphaFoldDB" id="A0A1G4MGM9"/>
<protein>
    <submittedName>
        <fullName evidence="3">LAFE_0F18140g1_1</fullName>
    </submittedName>
</protein>
<keyword evidence="4" id="KW-1185">Reference proteome</keyword>
<dbReference type="OMA" id="FNRMRPG"/>
<keyword evidence="1" id="KW-0560">Oxidoreductase</keyword>
<dbReference type="SUPFAM" id="SSF51430">
    <property type="entry name" value="NAD(P)-linked oxidoreductase"/>
    <property type="match status" value="1"/>
</dbReference>
<dbReference type="GO" id="GO:0016491">
    <property type="term" value="F:oxidoreductase activity"/>
    <property type="evidence" value="ECO:0007669"/>
    <property type="project" value="UniProtKB-KW"/>
</dbReference>
<dbReference type="Gene3D" id="3.20.20.100">
    <property type="entry name" value="NADP-dependent oxidoreductase domain"/>
    <property type="match status" value="1"/>
</dbReference>